<accession>A0A1H2JM16</accession>
<feature type="region of interest" description="Disordered" evidence="1">
    <location>
        <begin position="231"/>
        <end position="269"/>
    </location>
</feature>
<proteinExistence type="predicted"/>
<dbReference type="EMBL" id="FNLL01000013">
    <property type="protein sequence ID" value="SDU57176.1"/>
    <property type="molecule type" value="Genomic_DNA"/>
</dbReference>
<feature type="domain" description="Lon proteolytic" evidence="3">
    <location>
        <begin position="86"/>
        <end position="183"/>
    </location>
</feature>
<evidence type="ECO:0000256" key="1">
    <source>
        <dbReference type="SAM" id="MobiDB-lite"/>
    </source>
</evidence>
<protein>
    <submittedName>
        <fullName evidence="4">Lon protease (S16) C-terminal proteolytic domain-containing protein</fullName>
    </submittedName>
</protein>
<organism evidence="4 5">
    <name type="scientific">Desulfobacula phenolica</name>
    <dbReference type="NCBI Taxonomy" id="90732"/>
    <lineage>
        <taxon>Bacteria</taxon>
        <taxon>Pseudomonadati</taxon>
        <taxon>Thermodesulfobacteriota</taxon>
        <taxon>Desulfobacteria</taxon>
        <taxon>Desulfobacterales</taxon>
        <taxon>Desulfobacteraceae</taxon>
        <taxon>Desulfobacula</taxon>
    </lineage>
</organism>
<feature type="transmembrane region" description="Helical" evidence="2">
    <location>
        <begin position="195"/>
        <end position="213"/>
    </location>
</feature>
<dbReference type="SUPFAM" id="SSF54211">
    <property type="entry name" value="Ribosomal protein S5 domain 2-like"/>
    <property type="match status" value="1"/>
</dbReference>
<keyword evidence="2" id="KW-0472">Membrane</keyword>
<dbReference type="Gene3D" id="3.30.230.10">
    <property type="match status" value="1"/>
</dbReference>
<evidence type="ECO:0000259" key="3">
    <source>
        <dbReference type="Pfam" id="PF05362"/>
    </source>
</evidence>
<dbReference type="Pfam" id="PF05362">
    <property type="entry name" value="Lon_C"/>
    <property type="match status" value="1"/>
</dbReference>
<evidence type="ECO:0000313" key="5">
    <source>
        <dbReference type="Proteomes" id="UP000199608"/>
    </source>
</evidence>
<reference evidence="5" key="1">
    <citation type="submission" date="2016-10" db="EMBL/GenBank/DDBJ databases">
        <authorList>
            <person name="Varghese N."/>
            <person name="Submissions S."/>
        </authorList>
    </citation>
    <scope>NUCLEOTIDE SEQUENCE [LARGE SCALE GENOMIC DNA]</scope>
    <source>
        <strain evidence="5">DSM 3384</strain>
    </source>
</reference>
<dbReference type="GO" id="GO:0004252">
    <property type="term" value="F:serine-type endopeptidase activity"/>
    <property type="evidence" value="ECO:0007669"/>
    <property type="project" value="InterPro"/>
</dbReference>
<keyword evidence="2" id="KW-1133">Transmembrane helix</keyword>
<dbReference type="GO" id="GO:0004176">
    <property type="term" value="F:ATP-dependent peptidase activity"/>
    <property type="evidence" value="ECO:0007669"/>
    <property type="project" value="InterPro"/>
</dbReference>
<dbReference type="InterPro" id="IPR014721">
    <property type="entry name" value="Ribsml_uS5_D2-typ_fold_subgr"/>
</dbReference>
<keyword evidence="5" id="KW-1185">Reference proteome</keyword>
<sequence>MSNIRLLFDNGSYYSVMCSLWPPKPGNPRPAEAFIVSESEGDFTLAARTAALAAYTCLESRGEKISPFTAGIELLERINAKANIAGESGGLCFAIAIAAALLKVDMPDIAATGVLTADGSIKKVKGLHTKLTTAAKLVSENGFIFYPRINGNEISDDLWSVFKQKNLRCHGVTHINQVFDILLPPQQTTGTLKKIILLILALILTGLVGYFCLSTTDMGLTSLETKITKPMPLSPAADPSPLIKKPKPSLPKPIKLPPVKIEPIDTGFD</sequence>
<keyword evidence="2" id="KW-0812">Transmembrane</keyword>
<keyword evidence="4" id="KW-0645">Protease</keyword>
<name>A0A1H2JM16_9BACT</name>
<dbReference type="Proteomes" id="UP000199608">
    <property type="component" value="Unassembled WGS sequence"/>
</dbReference>
<dbReference type="GO" id="GO:0006508">
    <property type="term" value="P:proteolysis"/>
    <property type="evidence" value="ECO:0007669"/>
    <property type="project" value="UniProtKB-KW"/>
</dbReference>
<dbReference type="AlphaFoldDB" id="A0A1H2JM16"/>
<dbReference type="InterPro" id="IPR020568">
    <property type="entry name" value="Ribosomal_Su5_D2-typ_SF"/>
</dbReference>
<dbReference type="RefSeq" id="WP_092237370.1">
    <property type="nucleotide sequence ID" value="NZ_FNLL01000013.1"/>
</dbReference>
<keyword evidence="4" id="KW-0378">Hydrolase</keyword>
<evidence type="ECO:0000313" key="4">
    <source>
        <dbReference type="EMBL" id="SDU57176.1"/>
    </source>
</evidence>
<evidence type="ECO:0000256" key="2">
    <source>
        <dbReference type="SAM" id="Phobius"/>
    </source>
</evidence>
<gene>
    <name evidence="4" type="ORF">SAMN04487931_11373</name>
</gene>
<dbReference type="InterPro" id="IPR008269">
    <property type="entry name" value="Lon_proteolytic"/>
</dbReference>